<comment type="catalytic activity">
    <reaction evidence="6">
        <text>2-[(3S)-amino-3-carboxypropyl]-L-histidyl-[translation elongation factor 2] + 3 S-adenosyl-L-methionine = diphthine-[translation elongation factor 2] + 3 S-adenosyl-L-homocysteine + 3 H(+)</text>
        <dbReference type="Rhea" id="RHEA:36415"/>
        <dbReference type="Rhea" id="RHEA-COMP:9749"/>
        <dbReference type="Rhea" id="RHEA-COMP:10172"/>
        <dbReference type="ChEBI" id="CHEBI:15378"/>
        <dbReference type="ChEBI" id="CHEBI:57856"/>
        <dbReference type="ChEBI" id="CHEBI:59789"/>
        <dbReference type="ChEBI" id="CHEBI:73995"/>
        <dbReference type="ChEBI" id="CHEBI:82696"/>
        <dbReference type="EC" id="2.1.1.98"/>
    </reaction>
</comment>
<dbReference type="InterPro" id="IPR004551">
    <property type="entry name" value="Dphthn_synthase"/>
</dbReference>
<dbReference type="GO" id="GO:0004164">
    <property type="term" value="F:diphthine synthase activity"/>
    <property type="evidence" value="ECO:0007669"/>
    <property type="project" value="UniProtKB-UniRule"/>
</dbReference>
<dbReference type="InterPro" id="IPR035996">
    <property type="entry name" value="4pyrrol_Methylase_sf"/>
</dbReference>
<evidence type="ECO:0000256" key="5">
    <source>
        <dbReference type="ARBA" id="ARBA00022691"/>
    </source>
</evidence>
<feature type="binding site" evidence="6 7">
    <location>
        <position position="218"/>
    </location>
    <ligand>
        <name>S-adenosyl-L-methionine</name>
        <dbReference type="ChEBI" id="CHEBI:59789"/>
    </ligand>
</feature>
<feature type="binding site" evidence="6 7">
    <location>
        <position position="160"/>
    </location>
    <ligand>
        <name>S-adenosyl-L-methionine</name>
        <dbReference type="ChEBI" id="CHEBI:59789"/>
    </ligand>
</feature>
<feature type="binding site" evidence="6 7">
    <location>
        <position position="193"/>
    </location>
    <ligand>
        <name>S-adenosyl-L-methionine</name>
        <dbReference type="ChEBI" id="CHEBI:59789"/>
    </ligand>
</feature>
<dbReference type="UniPathway" id="UPA00559"/>
<dbReference type="InterPro" id="IPR014777">
    <property type="entry name" value="4pyrrole_Mease_sub1"/>
</dbReference>
<dbReference type="GO" id="GO:0032259">
    <property type="term" value="P:methylation"/>
    <property type="evidence" value="ECO:0007669"/>
    <property type="project" value="UniProtKB-KW"/>
</dbReference>
<keyword evidence="4 6" id="KW-0808">Transferase</keyword>
<dbReference type="SUPFAM" id="SSF53790">
    <property type="entry name" value="Tetrapyrrole methylase"/>
    <property type="match status" value="1"/>
</dbReference>
<dbReference type="HAMAP" id="MF_01084">
    <property type="entry name" value="Diphthine_synth"/>
    <property type="match status" value="1"/>
</dbReference>
<comment type="similarity">
    <text evidence="2 6">Belongs to the diphthine synthase family.</text>
</comment>
<evidence type="ECO:0000259" key="8">
    <source>
        <dbReference type="Pfam" id="PF00590"/>
    </source>
</evidence>
<evidence type="ECO:0000256" key="4">
    <source>
        <dbReference type="ARBA" id="ARBA00022679"/>
    </source>
</evidence>
<keyword evidence="5 6" id="KW-0949">S-adenosyl-L-methionine</keyword>
<feature type="binding site" evidence="6 7">
    <location>
        <position position="87"/>
    </location>
    <ligand>
        <name>S-adenosyl-L-methionine</name>
        <dbReference type="ChEBI" id="CHEBI:59789"/>
    </ligand>
</feature>
<dbReference type="NCBIfam" id="TIGR00522">
    <property type="entry name" value="dph5"/>
    <property type="match status" value="1"/>
</dbReference>
<evidence type="ECO:0000256" key="6">
    <source>
        <dbReference type="HAMAP-Rule" id="MF_01084"/>
    </source>
</evidence>
<comment type="caution">
    <text evidence="9">The sequence shown here is derived from an EMBL/GenBank/DDBJ whole genome shotgun (WGS) entry which is preliminary data.</text>
</comment>
<dbReference type="PANTHER" id="PTHR10882:SF0">
    <property type="entry name" value="DIPHTHINE METHYL ESTER SYNTHASE"/>
    <property type="match status" value="1"/>
</dbReference>
<comment type="subunit">
    <text evidence="6">Homodimer.</text>
</comment>
<dbReference type="PANTHER" id="PTHR10882">
    <property type="entry name" value="DIPHTHINE SYNTHASE"/>
    <property type="match status" value="1"/>
</dbReference>
<name>A0A7J2TJX2_ARCFL</name>
<accession>A0A7J2TJX2</accession>
<dbReference type="Gene3D" id="3.40.1010.10">
    <property type="entry name" value="Cobalt-precorrin-4 Transmethylase, Domain 1"/>
    <property type="match status" value="1"/>
</dbReference>
<evidence type="ECO:0000256" key="7">
    <source>
        <dbReference type="PIRSR" id="PIRSR036432-1"/>
    </source>
</evidence>
<comment type="function">
    <text evidence="6">S-adenosyl-L-methionine-dependent methyltransferase that catalyzes the trimethylation of the amino group of the modified target histidine residue in translation elongation factor 2 (EF-2), to form an intermediate called diphthine. The three successive methylation reactions represent the second step of diphthamide biosynthesis.</text>
</comment>
<keyword evidence="3 6" id="KW-0489">Methyltransferase</keyword>
<dbReference type="InterPro" id="IPR000878">
    <property type="entry name" value="4pyrrol_Mease"/>
</dbReference>
<comment type="caution">
    <text evidence="6">Lacks conserved residue(s) required for the propagation of feature annotation.</text>
</comment>
<sequence>MLYLVGLGLWDPKDITLRGFEIVRNANAVYAEFYTSKLGVGVEELERFFGRKIEVLKREDLEEKSLKILEKAKKEDIAILVAGDPMIATTHIALVVEAKKMGIGTKVVSNAGIINAVCSLTGLQSYRFGKSATVSWHRSRAFIDVVKANLSIDAHTLLFLDLNPPMKIADAVERILELEKSLENHFAVGIARAGSENPAVKCDRLKKLREFDFGDPLHTLVILSRKIHFMEFEALRLLASAPEDLKEWVS</sequence>
<organism evidence="9">
    <name type="scientific">Archaeoglobus fulgidus</name>
    <dbReference type="NCBI Taxonomy" id="2234"/>
    <lineage>
        <taxon>Archaea</taxon>
        <taxon>Methanobacteriati</taxon>
        <taxon>Methanobacteriota</taxon>
        <taxon>Archaeoglobi</taxon>
        <taxon>Archaeoglobales</taxon>
        <taxon>Archaeoglobaceae</taxon>
        <taxon>Archaeoglobus</taxon>
    </lineage>
</organism>
<dbReference type="CDD" id="cd11647">
    <property type="entry name" value="DHP5_DphB"/>
    <property type="match status" value="1"/>
</dbReference>
<dbReference type="Gene3D" id="3.30.950.10">
    <property type="entry name" value="Methyltransferase, Cobalt-precorrin-4 Transmethylase, Domain 2"/>
    <property type="match status" value="1"/>
</dbReference>
<comment type="pathway">
    <text evidence="1 6">Protein modification; peptidyl-diphthamide biosynthesis.</text>
</comment>
<dbReference type="EC" id="2.1.1.98" evidence="6"/>
<dbReference type="AlphaFoldDB" id="A0A7J2TJX2"/>
<feature type="binding site" evidence="6 7">
    <location>
        <position position="9"/>
    </location>
    <ligand>
        <name>S-adenosyl-L-methionine</name>
        <dbReference type="ChEBI" id="CHEBI:59789"/>
    </ligand>
</feature>
<dbReference type="EMBL" id="DSLA01000112">
    <property type="protein sequence ID" value="HEH35897.1"/>
    <property type="molecule type" value="Genomic_DNA"/>
</dbReference>
<proteinExistence type="inferred from homology"/>
<dbReference type="PIRSF" id="PIRSF036432">
    <property type="entry name" value="Diphthine_synth"/>
    <property type="match status" value="1"/>
</dbReference>
<evidence type="ECO:0000256" key="3">
    <source>
        <dbReference type="ARBA" id="ARBA00022603"/>
    </source>
</evidence>
<dbReference type="InterPro" id="IPR014776">
    <property type="entry name" value="4pyrrole_Mease_sub2"/>
</dbReference>
<dbReference type="Pfam" id="PF00590">
    <property type="entry name" value="TP_methylase"/>
    <property type="match status" value="1"/>
</dbReference>
<gene>
    <name evidence="9" type="primary">dph5</name>
    <name evidence="6" type="synonym">dphB</name>
    <name evidence="9" type="ORF">ENP88_07160</name>
</gene>
<protein>
    <recommendedName>
        <fullName evidence="6">Diphthine synthase</fullName>
        <ecNumber evidence="6">2.1.1.98</ecNumber>
    </recommendedName>
    <alternativeName>
        <fullName evidence="6">Diphthamide biosynthesis methyltransferase</fullName>
    </alternativeName>
</protein>
<feature type="domain" description="Tetrapyrrole methylase" evidence="8">
    <location>
        <begin position="1"/>
        <end position="206"/>
    </location>
</feature>
<reference evidence="9" key="1">
    <citation type="journal article" date="2020" name="mSystems">
        <title>Genome- and Community-Level Interaction Insights into Carbon Utilization and Element Cycling Functions of Hydrothermarchaeota in Hydrothermal Sediment.</title>
        <authorList>
            <person name="Zhou Z."/>
            <person name="Liu Y."/>
            <person name="Xu W."/>
            <person name="Pan J."/>
            <person name="Luo Z.H."/>
            <person name="Li M."/>
        </authorList>
    </citation>
    <scope>NUCLEOTIDE SEQUENCE [LARGE SCALE GENOMIC DNA]</scope>
    <source>
        <strain evidence="9">SpSt-26</strain>
    </source>
</reference>
<dbReference type="GO" id="GO:0017183">
    <property type="term" value="P:protein histidyl modification to diphthamide"/>
    <property type="evidence" value="ECO:0007669"/>
    <property type="project" value="UniProtKB-UniRule"/>
</dbReference>
<evidence type="ECO:0000256" key="1">
    <source>
        <dbReference type="ARBA" id="ARBA00005156"/>
    </source>
</evidence>
<evidence type="ECO:0000256" key="2">
    <source>
        <dbReference type="ARBA" id="ARBA00006729"/>
    </source>
</evidence>
<feature type="binding site" evidence="6 7">
    <location>
        <position position="84"/>
    </location>
    <ligand>
        <name>S-adenosyl-L-methionine</name>
        <dbReference type="ChEBI" id="CHEBI:59789"/>
    </ligand>
</feature>
<evidence type="ECO:0000313" key="9">
    <source>
        <dbReference type="EMBL" id="HEH35897.1"/>
    </source>
</evidence>